<protein>
    <submittedName>
        <fullName evidence="2">Uncharacterized protein</fullName>
    </submittedName>
</protein>
<feature type="region of interest" description="Disordered" evidence="1">
    <location>
        <begin position="199"/>
        <end position="233"/>
    </location>
</feature>
<name>A0ABQ6MXV8_9STRA</name>
<dbReference type="Proteomes" id="UP001165060">
    <property type="component" value="Unassembled WGS sequence"/>
</dbReference>
<feature type="compositionally biased region" description="Pro residues" evidence="1">
    <location>
        <begin position="124"/>
        <end position="142"/>
    </location>
</feature>
<feature type="compositionally biased region" description="Pro residues" evidence="1">
    <location>
        <begin position="217"/>
        <end position="231"/>
    </location>
</feature>
<sequence>MSKVNRVLARHASDLPGAFAAAKLKYGVAFVDVRGPPPGERDGAPPLRSAVMIRWGGASLRARVVEADALEVPDNAAAGAGRVRGFVVKWEGGEEETFVPLLGGLEWWREEGGGGGGRSHGFSNPPPGYEPEAGPPGPPAAADPPLRSRVVVTWGSSASQTAAGVVTEARVREVPQPAPPSAPEVPGFVVRWDSDASESFVPLAGGPRWKVEGGPAGPAPPPPPPARPALPPVAGAVNSLPGCSMLPVPPSEIRRALSAPPPQRGGRGRSRRAEPPRSLGEVVAAAAEGMRTEASGKRPAKEAAAWKMLLGNRWVDGGTPPTFRSSGRWDARLLADRFYEDFPEARSWAELAAREHRAVTSLSRLPVWTDLHLMVVAPGAERQPAHIDDDSFRGDSLYSTSILALTENEAAAG</sequence>
<proteinExistence type="predicted"/>
<feature type="region of interest" description="Disordered" evidence="1">
    <location>
        <begin position="110"/>
        <end position="145"/>
    </location>
</feature>
<organism evidence="2 3">
    <name type="scientific">Tetraparma gracilis</name>
    <dbReference type="NCBI Taxonomy" id="2962635"/>
    <lineage>
        <taxon>Eukaryota</taxon>
        <taxon>Sar</taxon>
        <taxon>Stramenopiles</taxon>
        <taxon>Ochrophyta</taxon>
        <taxon>Bolidophyceae</taxon>
        <taxon>Parmales</taxon>
        <taxon>Triparmaceae</taxon>
        <taxon>Tetraparma</taxon>
    </lineage>
</organism>
<evidence type="ECO:0000313" key="3">
    <source>
        <dbReference type="Proteomes" id="UP001165060"/>
    </source>
</evidence>
<gene>
    <name evidence="2" type="ORF">TeGR_g5805</name>
</gene>
<evidence type="ECO:0000256" key="1">
    <source>
        <dbReference type="SAM" id="MobiDB-lite"/>
    </source>
</evidence>
<accession>A0ABQ6MXV8</accession>
<feature type="non-terminal residue" evidence="2">
    <location>
        <position position="413"/>
    </location>
</feature>
<reference evidence="2 3" key="1">
    <citation type="journal article" date="2023" name="Commun. Biol.">
        <title>Genome analysis of Parmales, the sister group of diatoms, reveals the evolutionary specialization of diatoms from phago-mixotrophs to photoautotrophs.</title>
        <authorList>
            <person name="Ban H."/>
            <person name="Sato S."/>
            <person name="Yoshikawa S."/>
            <person name="Yamada K."/>
            <person name="Nakamura Y."/>
            <person name="Ichinomiya M."/>
            <person name="Sato N."/>
            <person name="Blanc-Mathieu R."/>
            <person name="Endo H."/>
            <person name="Kuwata A."/>
            <person name="Ogata H."/>
        </authorList>
    </citation>
    <scope>NUCLEOTIDE SEQUENCE [LARGE SCALE GENOMIC DNA]</scope>
</reference>
<evidence type="ECO:0000313" key="2">
    <source>
        <dbReference type="EMBL" id="GMI35423.1"/>
    </source>
</evidence>
<comment type="caution">
    <text evidence="2">The sequence shown here is derived from an EMBL/GenBank/DDBJ whole genome shotgun (WGS) entry which is preliminary data.</text>
</comment>
<keyword evidence="3" id="KW-1185">Reference proteome</keyword>
<feature type="region of interest" description="Disordered" evidence="1">
    <location>
        <begin position="247"/>
        <end position="278"/>
    </location>
</feature>
<feature type="region of interest" description="Disordered" evidence="1">
    <location>
        <begin position="159"/>
        <end position="187"/>
    </location>
</feature>
<dbReference type="EMBL" id="BRYB01000688">
    <property type="protein sequence ID" value="GMI35423.1"/>
    <property type="molecule type" value="Genomic_DNA"/>
</dbReference>